<dbReference type="CDD" id="cd06588">
    <property type="entry name" value="PhnB_like"/>
    <property type="match status" value="1"/>
</dbReference>
<evidence type="ECO:0000313" key="3">
    <source>
        <dbReference type="Proteomes" id="UP001596113"/>
    </source>
</evidence>
<evidence type="ECO:0000259" key="1">
    <source>
        <dbReference type="Pfam" id="PF00903"/>
    </source>
</evidence>
<dbReference type="PANTHER" id="PTHR33990">
    <property type="entry name" value="PROTEIN YJDN-RELATED"/>
    <property type="match status" value="1"/>
</dbReference>
<dbReference type="SUPFAM" id="SSF54593">
    <property type="entry name" value="Glyoxalase/Bleomycin resistance protein/Dihydroxybiphenyl dioxygenase"/>
    <property type="match status" value="1"/>
</dbReference>
<dbReference type="Proteomes" id="UP001596113">
    <property type="component" value="Unassembled WGS sequence"/>
</dbReference>
<evidence type="ECO:0000313" key="2">
    <source>
        <dbReference type="EMBL" id="MFC5406015.1"/>
    </source>
</evidence>
<dbReference type="Pfam" id="PF00903">
    <property type="entry name" value="Glyoxalase"/>
    <property type="match status" value="1"/>
</dbReference>
<name>A0ABW0HXM3_9BACL</name>
<sequence>MTTKLIPYLMSEDARKQAGFYVQALGGEIQSVMTFGQMPGTPEADQDKVMHLSVDVVGGLTIFMSEAHGGAVTYGRNICLSLNYDNVEAARAAFDGLAEEGGNIQFPLQLQPWGAFYGEVLDVFGVTWMIATQS</sequence>
<comment type="caution">
    <text evidence="2">The sequence shown here is derived from an EMBL/GenBank/DDBJ whole genome shotgun (WGS) entry which is preliminary data.</text>
</comment>
<reference evidence="3" key="1">
    <citation type="journal article" date="2019" name="Int. J. Syst. Evol. Microbiol.">
        <title>The Global Catalogue of Microorganisms (GCM) 10K type strain sequencing project: providing services to taxonomists for standard genome sequencing and annotation.</title>
        <authorList>
            <consortium name="The Broad Institute Genomics Platform"/>
            <consortium name="The Broad Institute Genome Sequencing Center for Infectious Disease"/>
            <person name="Wu L."/>
            <person name="Ma J."/>
        </authorList>
    </citation>
    <scope>NUCLEOTIDE SEQUENCE [LARGE SCALE GENOMIC DNA]</scope>
    <source>
        <strain evidence="3">CGMCC 1.18575</strain>
    </source>
</reference>
<dbReference type="InterPro" id="IPR004360">
    <property type="entry name" value="Glyas_Fos-R_dOase_dom"/>
</dbReference>
<dbReference type="InterPro" id="IPR029068">
    <property type="entry name" value="Glyas_Bleomycin-R_OHBP_Dase"/>
</dbReference>
<dbReference type="EMBL" id="JBHSMI010000052">
    <property type="protein sequence ID" value="MFC5406015.1"/>
    <property type="molecule type" value="Genomic_DNA"/>
</dbReference>
<dbReference type="InterPro" id="IPR028973">
    <property type="entry name" value="PhnB-like"/>
</dbReference>
<protein>
    <submittedName>
        <fullName evidence="2">VOC family protein</fullName>
    </submittedName>
</protein>
<dbReference type="Gene3D" id="3.10.180.10">
    <property type="entry name" value="2,3-Dihydroxybiphenyl 1,2-Dioxygenase, domain 1"/>
    <property type="match status" value="1"/>
</dbReference>
<dbReference type="PANTHER" id="PTHR33990:SF1">
    <property type="entry name" value="PROTEIN YJDN"/>
    <property type="match status" value="1"/>
</dbReference>
<feature type="domain" description="Glyoxalase/fosfomycin resistance/dioxygenase" evidence="1">
    <location>
        <begin position="11"/>
        <end position="130"/>
    </location>
</feature>
<gene>
    <name evidence="2" type="ORF">ACFPOF_25015</name>
</gene>
<proteinExistence type="predicted"/>
<dbReference type="RefSeq" id="WP_378137820.1">
    <property type="nucleotide sequence ID" value="NZ_JBHSMI010000052.1"/>
</dbReference>
<organism evidence="2 3">
    <name type="scientific">Cohnella soli</name>
    <dbReference type="NCBI Taxonomy" id="425005"/>
    <lineage>
        <taxon>Bacteria</taxon>
        <taxon>Bacillati</taxon>
        <taxon>Bacillota</taxon>
        <taxon>Bacilli</taxon>
        <taxon>Bacillales</taxon>
        <taxon>Paenibacillaceae</taxon>
        <taxon>Cohnella</taxon>
    </lineage>
</organism>
<keyword evidence="3" id="KW-1185">Reference proteome</keyword>
<accession>A0ABW0HXM3</accession>